<accession>A0A835AJY5</accession>
<evidence type="ECO:0000313" key="2">
    <source>
        <dbReference type="Proteomes" id="UP000636709"/>
    </source>
</evidence>
<proteinExistence type="predicted"/>
<dbReference type="Proteomes" id="UP000636709">
    <property type="component" value="Unassembled WGS sequence"/>
</dbReference>
<name>A0A835AJY5_9POAL</name>
<protein>
    <submittedName>
        <fullName evidence="1">Uncharacterized protein</fullName>
    </submittedName>
</protein>
<reference evidence="1" key="1">
    <citation type="submission" date="2020-07" db="EMBL/GenBank/DDBJ databases">
        <title>Genome sequence and genetic diversity analysis of an under-domesticated orphan crop, white fonio (Digitaria exilis).</title>
        <authorList>
            <person name="Bennetzen J.L."/>
            <person name="Chen S."/>
            <person name="Ma X."/>
            <person name="Wang X."/>
            <person name="Yssel A.E.J."/>
            <person name="Chaluvadi S.R."/>
            <person name="Johnson M."/>
            <person name="Gangashetty P."/>
            <person name="Hamidou F."/>
            <person name="Sanogo M.D."/>
            <person name="Zwaenepoel A."/>
            <person name="Wallace J."/>
            <person name="Van De Peer Y."/>
            <person name="Van Deynze A."/>
        </authorList>
    </citation>
    <scope>NUCLEOTIDE SEQUENCE</scope>
    <source>
        <tissue evidence="1">Leaves</tissue>
    </source>
</reference>
<comment type="caution">
    <text evidence="1">The sequence shown here is derived from an EMBL/GenBank/DDBJ whole genome shotgun (WGS) entry which is preliminary data.</text>
</comment>
<dbReference type="EMBL" id="JACEFO010002306">
    <property type="protein sequence ID" value="KAF8666388.1"/>
    <property type="molecule type" value="Genomic_DNA"/>
</dbReference>
<organism evidence="1 2">
    <name type="scientific">Digitaria exilis</name>
    <dbReference type="NCBI Taxonomy" id="1010633"/>
    <lineage>
        <taxon>Eukaryota</taxon>
        <taxon>Viridiplantae</taxon>
        <taxon>Streptophyta</taxon>
        <taxon>Embryophyta</taxon>
        <taxon>Tracheophyta</taxon>
        <taxon>Spermatophyta</taxon>
        <taxon>Magnoliopsida</taxon>
        <taxon>Liliopsida</taxon>
        <taxon>Poales</taxon>
        <taxon>Poaceae</taxon>
        <taxon>PACMAD clade</taxon>
        <taxon>Panicoideae</taxon>
        <taxon>Panicodae</taxon>
        <taxon>Paniceae</taxon>
        <taxon>Anthephorinae</taxon>
        <taxon>Digitaria</taxon>
    </lineage>
</organism>
<sequence>MVAAEGCRMSVGWDCLQQTMAARVSVQLPVRCGTMSKDGACGIGFMGQLGLQRAVAVCSFWLGFPVRYMARRRR</sequence>
<dbReference type="AlphaFoldDB" id="A0A835AJY5"/>
<evidence type="ECO:0000313" key="1">
    <source>
        <dbReference type="EMBL" id="KAF8666388.1"/>
    </source>
</evidence>
<gene>
    <name evidence="1" type="ORF">HU200_053494</name>
</gene>
<keyword evidence="2" id="KW-1185">Reference proteome</keyword>